<dbReference type="PANTHER" id="PTHR45036">
    <property type="entry name" value="METHYLTRANSFERASE LIKE 7B"/>
    <property type="match status" value="1"/>
</dbReference>
<keyword evidence="1" id="KW-0472">Membrane</keyword>
<evidence type="ECO:0000313" key="2">
    <source>
        <dbReference type="EMBL" id="CZT18947.1"/>
    </source>
</evidence>
<dbReference type="GeneID" id="35599961"/>
<dbReference type="OrthoDB" id="540004at2759"/>
<dbReference type="EMBL" id="FJUY01000006">
    <property type="protein sequence ID" value="CZT18947.1"/>
    <property type="molecule type" value="Genomic_DNA"/>
</dbReference>
<dbReference type="Proteomes" id="UP000225277">
    <property type="component" value="Unassembled WGS sequence"/>
</dbReference>
<dbReference type="PANTHER" id="PTHR45036:SF1">
    <property type="entry name" value="METHYLTRANSFERASE LIKE 7A"/>
    <property type="match status" value="1"/>
</dbReference>
<dbReference type="InterPro" id="IPR029063">
    <property type="entry name" value="SAM-dependent_MTases_sf"/>
</dbReference>
<dbReference type="CDD" id="cd02440">
    <property type="entry name" value="AdoMet_MTases"/>
    <property type="match status" value="1"/>
</dbReference>
<dbReference type="InterPro" id="IPR052356">
    <property type="entry name" value="Thiol_S-MT"/>
</dbReference>
<name>A0A2D3V2P0_9PEZI</name>
<dbReference type="Pfam" id="PF13489">
    <property type="entry name" value="Methyltransf_23"/>
    <property type="match status" value="1"/>
</dbReference>
<organism evidence="2 3">
    <name type="scientific">Ramularia collo-cygni</name>
    <dbReference type="NCBI Taxonomy" id="112498"/>
    <lineage>
        <taxon>Eukaryota</taxon>
        <taxon>Fungi</taxon>
        <taxon>Dikarya</taxon>
        <taxon>Ascomycota</taxon>
        <taxon>Pezizomycotina</taxon>
        <taxon>Dothideomycetes</taxon>
        <taxon>Dothideomycetidae</taxon>
        <taxon>Mycosphaerellales</taxon>
        <taxon>Mycosphaerellaceae</taxon>
        <taxon>Ramularia</taxon>
    </lineage>
</organism>
<keyword evidence="1" id="KW-1133">Transmembrane helix</keyword>
<dbReference type="SUPFAM" id="SSF53335">
    <property type="entry name" value="S-adenosyl-L-methionine-dependent methyltransferases"/>
    <property type="match status" value="1"/>
</dbReference>
<feature type="transmembrane region" description="Helical" evidence="1">
    <location>
        <begin position="20"/>
        <end position="43"/>
    </location>
</feature>
<evidence type="ECO:0008006" key="4">
    <source>
        <dbReference type="Google" id="ProtNLM"/>
    </source>
</evidence>
<accession>A0A2D3V2P0</accession>
<keyword evidence="3" id="KW-1185">Reference proteome</keyword>
<evidence type="ECO:0000313" key="3">
    <source>
        <dbReference type="Proteomes" id="UP000225277"/>
    </source>
</evidence>
<dbReference type="RefSeq" id="XP_023625837.1">
    <property type="nucleotide sequence ID" value="XM_023770069.1"/>
</dbReference>
<protein>
    <recommendedName>
        <fullName evidence="4">S-adenosyl-L-methionine-dependent methyltransferase</fullName>
    </recommendedName>
</protein>
<dbReference type="AlphaFoldDB" id="A0A2D3V2P0"/>
<dbReference type="STRING" id="112498.A0A2D3V2P0"/>
<dbReference type="Gene3D" id="3.40.50.150">
    <property type="entry name" value="Vaccinia Virus protein VP39"/>
    <property type="match status" value="1"/>
</dbReference>
<reference evidence="2 3" key="1">
    <citation type="submission" date="2016-03" db="EMBL/GenBank/DDBJ databases">
        <authorList>
            <person name="Ploux O."/>
        </authorList>
    </citation>
    <scope>NUCLEOTIDE SEQUENCE [LARGE SCALE GENOMIC DNA]</scope>
    <source>
        <strain evidence="2 3">URUG2</strain>
    </source>
</reference>
<gene>
    <name evidence="2" type="ORF">RCC_04792</name>
</gene>
<evidence type="ECO:0000256" key="1">
    <source>
        <dbReference type="SAM" id="Phobius"/>
    </source>
</evidence>
<proteinExistence type="predicted"/>
<sequence>MPPKQPPSPPSPPPPGPLNLLFPLRILAFSAYYIIPTIISLLLHLQIRTLLSPGAFKEAWFAKFWNFFGPRSREHAGPKVMPLLQNNASGVCLDIGPGSGQWLYLFARAENPSITKIYGVEPNRDLHKYLRENAIKAGLGDVYEIIGCGAEELNSKGGIEMSSIDTIITVQCLCSIPTPELIIKELYPLLKPGGTWLVYEHIKTRYEGYFVDYWQQALNLIWPHMLGGCDITRPTDTWLIEAGAWEKIVLKPGVGEGPYDTVPHVTGYLVKKLVQQLN</sequence>
<keyword evidence="1" id="KW-0812">Transmembrane</keyword>